<dbReference type="EMBL" id="BDIP01002048">
    <property type="protein sequence ID" value="GIQ85635.1"/>
    <property type="molecule type" value="Genomic_DNA"/>
</dbReference>
<evidence type="ECO:0000256" key="1">
    <source>
        <dbReference type="SAM" id="MobiDB-lite"/>
    </source>
</evidence>
<evidence type="ECO:0000313" key="4">
    <source>
        <dbReference type="Proteomes" id="UP000265618"/>
    </source>
</evidence>
<protein>
    <recommendedName>
        <fullName evidence="5">DUF1996 domain-containing protein</fullName>
    </recommendedName>
</protein>
<name>A0A9K3GKH9_9EUKA</name>
<feature type="chain" id="PRO_5039935282" description="DUF1996 domain-containing protein" evidence="2">
    <location>
        <begin position="22"/>
        <end position="104"/>
    </location>
</feature>
<evidence type="ECO:0000313" key="3">
    <source>
        <dbReference type="EMBL" id="GIQ85635.1"/>
    </source>
</evidence>
<evidence type="ECO:0000256" key="2">
    <source>
        <dbReference type="SAM" id="SignalP"/>
    </source>
</evidence>
<proteinExistence type="predicted"/>
<feature type="region of interest" description="Disordered" evidence="1">
    <location>
        <begin position="83"/>
        <end position="104"/>
    </location>
</feature>
<evidence type="ECO:0008006" key="5">
    <source>
        <dbReference type="Google" id="ProtNLM"/>
    </source>
</evidence>
<feature type="signal peptide" evidence="2">
    <location>
        <begin position="1"/>
        <end position="21"/>
    </location>
</feature>
<dbReference type="Proteomes" id="UP000265618">
    <property type="component" value="Unassembled WGS sequence"/>
</dbReference>
<organism evidence="3 4">
    <name type="scientific">Kipferlia bialata</name>
    <dbReference type="NCBI Taxonomy" id="797122"/>
    <lineage>
        <taxon>Eukaryota</taxon>
        <taxon>Metamonada</taxon>
        <taxon>Carpediemonas-like organisms</taxon>
        <taxon>Kipferlia</taxon>
    </lineage>
</organism>
<accession>A0A9K3GKH9</accession>
<keyword evidence="4" id="KW-1185">Reference proteome</keyword>
<dbReference type="AlphaFoldDB" id="A0A9K3GKH9"/>
<comment type="caution">
    <text evidence="3">The sequence shown here is derived from an EMBL/GenBank/DDBJ whole genome shotgun (WGS) entry which is preliminary data.</text>
</comment>
<reference evidence="3 4" key="1">
    <citation type="journal article" date="2018" name="PLoS ONE">
        <title>The draft genome of Kipferlia bialata reveals reductive genome evolution in fornicate parasites.</title>
        <authorList>
            <person name="Tanifuji G."/>
            <person name="Takabayashi S."/>
            <person name="Kume K."/>
            <person name="Takagi M."/>
            <person name="Nakayama T."/>
            <person name="Kamikawa R."/>
            <person name="Inagaki Y."/>
            <person name="Hashimoto T."/>
        </authorList>
    </citation>
    <scope>NUCLEOTIDE SEQUENCE [LARGE SCALE GENOMIC DNA]</scope>
    <source>
        <strain evidence="3">NY0173</strain>
    </source>
</reference>
<keyword evidence="2" id="KW-0732">Signal</keyword>
<sequence length="104" mass="11228">MRAPPWLLVWLTFVVLGTVCGWDAVACDHDGSVDVPVIWTVPAVPFMGSGVEDTPTRNDYHNHIAVGAKSILPAGDYVGHPTASYEKSTGGPYPDWRMDTMGQA</sequence>
<gene>
    <name evidence="3" type="ORF">KIPB_007337</name>
</gene>